<feature type="compositionally biased region" description="Basic residues" evidence="1">
    <location>
        <begin position="39"/>
        <end position="48"/>
    </location>
</feature>
<evidence type="ECO:0000313" key="2">
    <source>
        <dbReference type="EMBL" id="GIY51168.1"/>
    </source>
</evidence>
<proteinExistence type="predicted"/>
<protein>
    <submittedName>
        <fullName evidence="2">Uncharacterized protein</fullName>
    </submittedName>
</protein>
<comment type="caution">
    <text evidence="2">The sequence shown here is derived from an EMBL/GenBank/DDBJ whole genome shotgun (WGS) entry which is preliminary data.</text>
</comment>
<dbReference type="EMBL" id="BPLR01012076">
    <property type="protein sequence ID" value="GIY51168.1"/>
    <property type="molecule type" value="Genomic_DNA"/>
</dbReference>
<dbReference type="Proteomes" id="UP001054945">
    <property type="component" value="Unassembled WGS sequence"/>
</dbReference>
<evidence type="ECO:0000256" key="1">
    <source>
        <dbReference type="SAM" id="MobiDB-lite"/>
    </source>
</evidence>
<name>A0AAV4U070_CAEEX</name>
<gene>
    <name evidence="2" type="ORF">CEXT_448291</name>
</gene>
<sequence>MVHALSALDLPMKHTWPDSTGIFLACQSASLGKCAQPSGKRRGRRGNKNRSDILSGSSKQTFIAGEDSHNLKVESWTFFSLSERDMKGFGDLLKYK</sequence>
<keyword evidence="3" id="KW-1185">Reference proteome</keyword>
<organism evidence="2 3">
    <name type="scientific">Caerostris extrusa</name>
    <name type="common">Bark spider</name>
    <name type="synonym">Caerostris bankana</name>
    <dbReference type="NCBI Taxonomy" id="172846"/>
    <lineage>
        <taxon>Eukaryota</taxon>
        <taxon>Metazoa</taxon>
        <taxon>Ecdysozoa</taxon>
        <taxon>Arthropoda</taxon>
        <taxon>Chelicerata</taxon>
        <taxon>Arachnida</taxon>
        <taxon>Araneae</taxon>
        <taxon>Araneomorphae</taxon>
        <taxon>Entelegynae</taxon>
        <taxon>Araneoidea</taxon>
        <taxon>Araneidae</taxon>
        <taxon>Caerostris</taxon>
    </lineage>
</organism>
<accession>A0AAV4U070</accession>
<reference evidence="2 3" key="1">
    <citation type="submission" date="2021-06" db="EMBL/GenBank/DDBJ databases">
        <title>Caerostris extrusa draft genome.</title>
        <authorList>
            <person name="Kono N."/>
            <person name="Arakawa K."/>
        </authorList>
    </citation>
    <scope>NUCLEOTIDE SEQUENCE [LARGE SCALE GENOMIC DNA]</scope>
</reference>
<feature type="region of interest" description="Disordered" evidence="1">
    <location>
        <begin position="33"/>
        <end position="54"/>
    </location>
</feature>
<dbReference type="AlphaFoldDB" id="A0AAV4U070"/>
<evidence type="ECO:0000313" key="3">
    <source>
        <dbReference type="Proteomes" id="UP001054945"/>
    </source>
</evidence>